<protein>
    <submittedName>
        <fullName evidence="5">Carbohydrate kinase family protein</fullName>
    </submittedName>
</protein>
<reference evidence="5 6" key="1">
    <citation type="submission" date="2024-10" db="EMBL/GenBank/DDBJ databases">
        <title>The Natural Products Discovery Center: Release of the First 8490 Sequenced Strains for Exploring Actinobacteria Biosynthetic Diversity.</title>
        <authorList>
            <person name="Kalkreuter E."/>
            <person name="Kautsar S.A."/>
            <person name="Yang D."/>
            <person name="Bader C.D."/>
            <person name="Teijaro C.N."/>
            <person name="Fluegel L."/>
            <person name="Davis C.M."/>
            <person name="Simpson J.R."/>
            <person name="Lauterbach L."/>
            <person name="Steele A.D."/>
            <person name="Gui C."/>
            <person name="Meng S."/>
            <person name="Li G."/>
            <person name="Viehrig K."/>
            <person name="Ye F."/>
            <person name="Su P."/>
            <person name="Kiefer A.F."/>
            <person name="Nichols A."/>
            <person name="Cepeda A.J."/>
            <person name="Yan W."/>
            <person name="Fan B."/>
            <person name="Jiang Y."/>
            <person name="Adhikari A."/>
            <person name="Zheng C.-J."/>
            <person name="Schuster L."/>
            <person name="Cowan T.M."/>
            <person name="Smanski M.J."/>
            <person name="Chevrette M.G."/>
            <person name="De Carvalho L.P.S."/>
            <person name="Shen B."/>
        </authorList>
    </citation>
    <scope>NUCLEOTIDE SEQUENCE [LARGE SCALE GENOMIC DNA]</scope>
    <source>
        <strain evidence="5 6">NPDC007066</strain>
    </source>
</reference>
<dbReference type="CDD" id="cd01942">
    <property type="entry name" value="ribokinase_group_A"/>
    <property type="match status" value="1"/>
</dbReference>
<proteinExistence type="inferred from homology"/>
<dbReference type="PANTHER" id="PTHR43320:SF3">
    <property type="entry name" value="CARBOHYDRATE KINASE PFKB DOMAIN-CONTAINING PROTEIN"/>
    <property type="match status" value="1"/>
</dbReference>
<dbReference type="GO" id="GO:0016301">
    <property type="term" value="F:kinase activity"/>
    <property type="evidence" value="ECO:0007669"/>
    <property type="project" value="UniProtKB-KW"/>
</dbReference>
<dbReference type="EMBL" id="JBIAFP010000039">
    <property type="protein sequence ID" value="MFE9230802.1"/>
    <property type="molecule type" value="Genomic_DNA"/>
</dbReference>
<dbReference type="InterPro" id="IPR052700">
    <property type="entry name" value="Carb_kinase_PfkB-like"/>
</dbReference>
<evidence type="ECO:0000256" key="3">
    <source>
        <dbReference type="ARBA" id="ARBA00022777"/>
    </source>
</evidence>
<dbReference type="InterPro" id="IPR029056">
    <property type="entry name" value="Ribokinase-like"/>
</dbReference>
<sequence>MTFQGRFSDQLLPDQLGHVSLSFLAETLEIRRGGVAANIAFGLGRLGLEPLLVGAVGEDFTDYRTWLDSHGVDTASVRVSKQHTSRFVCTTDVEQNQIATFYAGAMSEARHINIASVIERVKGPVLVLVGPNDPQAMCRHTDDCRRLGVAFAADPSQQLPSLSEDQARLLVAGARFLFTNEYEAALLQQRTGWSEWQILQQVRTWVTTRGSQGVVIAESGLPKLEVPAVPTDTVRDPTGSGDAFRAGFLAGVAWGWRYERAAQLGCATASTVLESFGTQNDMLDATDLTERVREVYGDSYATRHNGSR</sequence>
<name>A0ABW6LT90_9ACTN</name>
<keyword evidence="6" id="KW-1185">Reference proteome</keyword>
<evidence type="ECO:0000259" key="4">
    <source>
        <dbReference type="Pfam" id="PF00294"/>
    </source>
</evidence>
<gene>
    <name evidence="5" type="ORF">ACFYM3_40770</name>
</gene>
<keyword evidence="3 5" id="KW-0418">Kinase</keyword>
<dbReference type="InterPro" id="IPR011611">
    <property type="entry name" value="PfkB_dom"/>
</dbReference>
<accession>A0ABW6LT90</accession>
<dbReference type="Gene3D" id="3.40.1190.20">
    <property type="match status" value="1"/>
</dbReference>
<evidence type="ECO:0000256" key="2">
    <source>
        <dbReference type="ARBA" id="ARBA00022679"/>
    </source>
</evidence>
<organism evidence="5 6">
    <name type="scientific">Streptomyces massasporeus</name>
    <dbReference type="NCBI Taxonomy" id="67324"/>
    <lineage>
        <taxon>Bacteria</taxon>
        <taxon>Bacillati</taxon>
        <taxon>Actinomycetota</taxon>
        <taxon>Actinomycetes</taxon>
        <taxon>Kitasatosporales</taxon>
        <taxon>Streptomycetaceae</taxon>
        <taxon>Streptomyces</taxon>
    </lineage>
</organism>
<dbReference type="Pfam" id="PF00294">
    <property type="entry name" value="PfkB"/>
    <property type="match status" value="1"/>
</dbReference>
<keyword evidence="2" id="KW-0808">Transferase</keyword>
<dbReference type="SUPFAM" id="SSF53613">
    <property type="entry name" value="Ribokinase-like"/>
    <property type="match status" value="1"/>
</dbReference>
<evidence type="ECO:0000313" key="5">
    <source>
        <dbReference type="EMBL" id="MFE9230802.1"/>
    </source>
</evidence>
<evidence type="ECO:0000256" key="1">
    <source>
        <dbReference type="ARBA" id="ARBA00010688"/>
    </source>
</evidence>
<dbReference type="PROSITE" id="PS00583">
    <property type="entry name" value="PFKB_KINASES_1"/>
    <property type="match status" value="1"/>
</dbReference>
<dbReference type="Proteomes" id="UP001601288">
    <property type="component" value="Unassembled WGS sequence"/>
</dbReference>
<comment type="similarity">
    <text evidence="1">Belongs to the carbohydrate kinase PfkB family.</text>
</comment>
<dbReference type="PANTHER" id="PTHR43320">
    <property type="entry name" value="SUGAR KINASE"/>
    <property type="match status" value="1"/>
</dbReference>
<dbReference type="InterPro" id="IPR002173">
    <property type="entry name" value="Carboh/pur_kinase_PfkB_CS"/>
</dbReference>
<evidence type="ECO:0000313" key="6">
    <source>
        <dbReference type="Proteomes" id="UP001601288"/>
    </source>
</evidence>
<comment type="caution">
    <text evidence="5">The sequence shown here is derived from an EMBL/GenBank/DDBJ whole genome shotgun (WGS) entry which is preliminary data.</text>
</comment>
<dbReference type="PROSITE" id="PS00584">
    <property type="entry name" value="PFKB_KINASES_2"/>
    <property type="match status" value="1"/>
</dbReference>
<feature type="domain" description="Carbohydrate kinase PfkB" evidence="4">
    <location>
        <begin position="19"/>
        <end position="282"/>
    </location>
</feature>
<dbReference type="RefSeq" id="WP_358291406.1">
    <property type="nucleotide sequence ID" value="NZ_JBEYGJ010000049.1"/>
</dbReference>